<dbReference type="PANTHER" id="PTHR22950">
    <property type="entry name" value="AMINO ACID TRANSPORTER"/>
    <property type="match status" value="1"/>
</dbReference>
<evidence type="ECO:0000259" key="8">
    <source>
        <dbReference type="Pfam" id="PF01490"/>
    </source>
</evidence>
<dbReference type="GO" id="GO:0015179">
    <property type="term" value="F:L-amino acid transmembrane transporter activity"/>
    <property type="evidence" value="ECO:0007669"/>
    <property type="project" value="TreeGrafter"/>
</dbReference>
<keyword evidence="4" id="KW-0029">Amino-acid transport</keyword>
<dbReference type="Pfam" id="PF01490">
    <property type="entry name" value="Aa_trans"/>
    <property type="match status" value="1"/>
</dbReference>
<feature type="transmembrane region" description="Helical" evidence="7">
    <location>
        <begin position="142"/>
        <end position="164"/>
    </location>
</feature>
<comment type="subcellular location">
    <subcellularLocation>
        <location evidence="1">Membrane</location>
        <topology evidence="1">Multi-pass membrane protein</topology>
    </subcellularLocation>
</comment>
<dbReference type="AlphaFoldDB" id="A0A6A3CHZ8"/>
<feature type="transmembrane region" description="Helical" evidence="7">
    <location>
        <begin position="12"/>
        <end position="32"/>
    </location>
</feature>
<comment type="caution">
    <text evidence="9">The sequence shown here is derived from an EMBL/GenBank/DDBJ whole genome shotgun (WGS) entry which is preliminary data.</text>
</comment>
<evidence type="ECO:0000256" key="4">
    <source>
        <dbReference type="ARBA" id="ARBA00022970"/>
    </source>
</evidence>
<feature type="domain" description="Amino acid transporter transmembrane" evidence="8">
    <location>
        <begin position="60"/>
        <end position="279"/>
    </location>
</feature>
<dbReference type="InterPro" id="IPR013057">
    <property type="entry name" value="AA_transpt_TM"/>
</dbReference>
<evidence type="ECO:0000313" key="10">
    <source>
        <dbReference type="Proteomes" id="UP000436088"/>
    </source>
</evidence>
<keyword evidence="2" id="KW-0813">Transport</keyword>
<organism evidence="9 10">
    <name type="scientific">Hibiscus syriacus</name>
    <name type="common">Rose of Sharon</name>
    <dbReference type="NCBI Taxonomy" id="106335"/>
    <lineage>
        <taxon>Eukaryota</taxon>
        <taxon>Viridiplantae</taxon>
        <taxon>Streptophyta</taxon>
        <taxon>Embryophyta</taxon>
        <taxon>Tracheophyta</taxon>
        <taxon>Spermatophyta</taxon>
        <taxon>Magnoliopsida</taxon>
        <taxon>eudicotyledons</taxon>
        <taxon>Gunneridae</taxon>
        <taxon>Pentapetalae</taxon>
        <taxon>rosids</taxon>
        <taxon>malvids</taxon>
        <taxon>Malvales</taxon>
        <taxon>Malvaceae</taxon>
        <taxon>Malvoideae</taxon>
        <taxon>Hibiscus</taxon>
    </lineage>
</organism>
<gene>
    <name evidence="9" type="ORF">F3Y22_tig00005939pilonHSYRG00075</name>
</gene>
<dbReference type="PANTHER" id="PTHR22950:SF701">
    <property type="entry name" value="AMINO ACID TRANSPORTER AVT1A-LIKE"/>
    <property type="match status" value="1"/>
</dbReference>
<dbReference type="Proteomes" id="UP000436088">
    <property type="component" value="Unassembled WGS sequence"/>
</dbReference>
<evidence type="ECO:0000313" key="9">
    <source>
        <dbReference type="EMBL" id="KAE8726928.1"/>
    </source>
</evidence>
<evidence type="ECO:0000256" key="7">
    <source>
        <dbReference type="SAM" id="Phobius"/>
    </source>
</evidence>
<keyword evidence="3 7" id="KW-0812">Transmembrane</keyword>
<dbReference type="GO" id="GO:0005774">
    <property type="term" value="C:vacuolar membrane"/>
    <property type="evidence" value="ECO:0007669"/>
    <property type="project" value="TreeGrafter"/>
</dbReference>
<evidence type="ECO:0000256" key="5">
    <source>
        <dbReference type="ARBA" id="ARBA00022989"/>
    </source>
</evidence>
<name>A0A6A3CHZ8_HIBSY</name>
<feature type="transmembrane region" description="Helical" evidence="7">
    <location>
        <begin position="109"/>
        <end position="130"/>
    </location>
</feature>
<dbReference type="EMBL" id="VEPZ02000322">
    <property type="protein sequence ID" value="KAE8726928.1"/>
    <property type="molecule type" value="Genomic_DNA"/>
</dbReference>
<keyword evidence="6 7" id="KW-0472">Membrane</keyword>
<feature type="transmembrane region" description="Helical" evidence="7">
    <location>
        <begin position="84"/>
        <end position="102"/>
    </location>
</feature>
<evidence type="ECO:0000256" key="1">
    <source>
        <dbReference type="ARBA" id="ARBA00004141"/>
    </source>
</evidence>
<accession>A0A6A3CHZ8</accession>
<evidence type="ECO:0000256" key="2">
    <source>
        <dbReference type="ARBA" id="ARBA00022448"/>
    </source>
</evidence>
<sequence>MAIRSQLNSTRFLITQGVFTWVGGFSAGSLGLNWASKFLSRSTIASGLLRLSPGQKRTSTICDNLTRLFPGVSLDWPFLKLDSIHLFGILTSLVILPTVLLNDICLISYLSAGGVVATLVIGLCLLYLGTLGGVAFHHTGKAVNLSGLPVVIGVYGHSVFPNIYQSMADKSQFKKAMQICFFLCIVLYGSVAVMGYLEFGQSTLSQITLNMPPDAFVSKIALWTTVSTRLFVLKAFSARGRSIEELLPDHVVDSLWCFVLLRAVLVFSTVVVAFVMPFFTVPSYACKIVTYKSRMHIIKSEIQGYLPRCDASSYPELNWKRPSNSLGTSLCHEFILSDNSAMSFTRLGTLVGVMTILQ</sequence>
<protein>
    <recommendedName>
        <fullName evidence="8">Amino acid transporter transmembrane domain-containing protein</fullName>
    </recommendedName>
</protein>
<keyword evidence="10" id="KW-1185">Reference proteome</keyword>
<feature type="transmembrane region" description="Helical" evidence="7">
    <location>
        <begin position="176"/>
        <end position="196"/>
    </location>
</feature>
<reference evidence="9" key="1">
    <citation type="submission" date="2019-09" db="EMBL/GenBank/DDBJ databases">
        <title>Draft genome information of white flower Hibiscus syriacus.</title>
        <authorList>
            <person name="Kim Y.-M."/>
        </authorList>
    </citation>
    <scope>NUCLEOTIDE SEQUENCE [LARGE SCALE GENOMIC DNA]</scope>
    <source>
        <strain evidence="9">YM2019G1</strain>
    </source>
</reference>
<keyword evidence="5 7" id="KW-1133">Transmembrane helix</keyword>
<proteinExistence type="predicted"/>
<feature type="transmembrane region" description="Helical" evidence="7">
    <location>
        <begin position="254"/>
        <end position="279"/>
    </location>
</feature>
<evidence type="ECO:0000256" key="3">
    <source>
        <dbReference type="ARBA" id="ARBA00022692"/>
    </source>
</evidence>
<evidence type="ECO:0000256" key="6">
    <source>
        <dbReference type="ARBA" id="ARBA00023136"/>
    </source>
</evidence>